<proteinExistence type="predicted"/>
<evidence type="ECO:0000313" key="2">
    <source>
        <dbReference type="Proteomes" id="UP000243502"/>
    </source>
</evidence>
<protein>
    <submittedName>
        <fullName evidence="1">Uncharacterized protein</fullName>
    </submittedName>
</protein>
<gene>
    <name evidence="1" type="ORF">C2L65_24525</name>
</gene>
<dbReference type="KEGG" id="pter:C2L65_24525"/>
<accession>A0A2I8ETD7</accession>
<dbReference type="AlphaFoldDB" id="A0A2I8ETD7"/>
<evidence type="ECO:0000313" key="1">
    <source>
        <dbReference type="EMBL" id="AUT62760.1"/>
    </source>
</evidence>
<dbReference type="Proteomes" id="UP000243502">
    <property type="component" value="Chromosome 2"/>
</dbReference>
<reference evidence="1 2" key="1">
    <citation type="submission" date="2018-01" db="EMBL/GenBank/DDBJ databases">
        <title>Species boundaries and ecological features among Paraburkholderia terrae DSMZ17804T, P. hospita DSMZ17164T and P. caribensis DSMZ13236T.</title>
        <authorList>
            <person name="Pratama A.A."/>
        </authorList>
    </citation>
    <scope>NUCLEOTIDE SEQUENCE [LARGE SCALE GENOMIC DNA]</scope>
    <source>
        <strain evidence="1 2">DSM 17804</strain>
    </source>
</reference>
<sequence length="59" mass="6605">MQQTVSTDTAAKLHVDSAGFRNQDRIACRNRNKTMGEAFQAHGLYEPAPSVWPWLTAET</sequence>
<name>A0A2I8ETD7_9BURK</name>
<dbReference type="EMBL" id="CP026112">
    <property type="protein sequence ID" value="AUT62760.1"/>
    <property type="molecule type" value="Genomic_DNA"/>
</dbReference>
<organism evidence="1 2">
    <name type="scientific">Paraburkholderia terrae</name>
    <dbReference type="NCBI Taxonomy" id="311230"/>
    <lineage>
        <taxon>Bacteria</taxon>
        <taxon>Pseudomonadati</taxon>
        <taxon>Pseudomonadota</taxon>
        <taxon>Betaproteobacteria</taxon>
        <taxon>Burkholderiales</taxon>
        <taxon>Burkholderiaceae</taxon>
        <taxon>Paraburkholderia</taxon>
    </lineage>
</organism>